<evidence type="ECO:0000256" key="9">
    <source>
        <dbReference type="ARBA" id="ARBA00048721"/>
    </source>
</evidence>
<dbReference type="PANTHER" id="PTHR39321">
    <property type="entry name" value="NICOTINATE-NUCLEOTIDE ADENYLYLTRANSFERASE-RELATED"/>
    <property type="match status" value="1"/>
</dbReference>
<dbReference type="SUPFAM" id="SSF52374">
    <property type="entry name" value="Nucleotidylyl transferase"/>
    <property type="match status" value="1"/>
</dbReference>
<dbReference type="HAMAP" id="MF_00244">
    <property type="entry name" value="NaMN_adenylyltr"/>
    <property type="match status" value="1"/>
</dbReference>
<keyword evidence="6 10" id="KW-0547">Nucleotide-binding</keyword>
<dbReference type="InterPro" id="IPR005248">
    <property type="entry name" value="NadD/NMNAT"/>
</dbReference>
<evidence type="ECO:0000256" key="6">
    <source>
        <dbReference type="ARBA" id="ARBA00022741"/>
    </source>
</evidence>
<protein>
    <recommendedName>
        <fullName evidence="10">Probable nicotinate-nucleotide adenylyltransferase</fullName>
        <ecNumber evidence="10">2.7.7.18</ecNumber>
    </recommendedName>
    <alternativeName>
        <fullName evidence="10">Deamido-NAD(+) diphosphorylase</fullName>
    </alternativeName>
    <alternativeName>
        <fullName evidence="10">Deamido-NAD(+) pyrophosphorylase</fullName>
    </alternativeName>
    <alternativeName>
        <fullName evidence="10">Nicotinate mononucleotide adenylyltransferase</fullName>
        <shortName evidence="10">NaMN adenylyltransferase</shortName>
    </alternativeName>
</protein>
<evidence type="ECO:0000256" key="10">
    <source>
        <dbReference type="HAMAP-Rule" id="MF_00244"/>
    </source>
</evidence>
<evidence type="ECO:0000256" key="3">
    <source>
        <dbReference type="ARBA" id="ARBA00022642"/>
    </source>
</evidence>
<evidence type="ECO:0000313" key="12">
    <source>
        <dbReference type="EMBL" id="MCF4142135.1"/>
    </source>
</evidence>
<keyword evidence="5 10" id="KW-0548">Nucleotidyltransferase</keyword>
<evidence type="ECO:0000256" key="1">
    <source>
        <dbReference type="ARBA" id="ARBA00002324"/>
    </source>
</evidence>
<comment type="pathway">
    <text evidence="2 10">Cofactor biosynthesis; NAD(+) biosynthesis; deamido-NAD(+) from nicotinate D-ribonucleotide: step 1/1.</text>
</comment>
<dbReference type="NCBIfam" id="NF000840">
    <property type="entry name" value="PRK00071.1-3"/>
    <property type="match status" value="1"/>
</dbReference>
<evidence type="ECO:0000259" key="11">
    <source>
        <dbReference type="Pfam" id="PF01467"/>
    </source>
</evidence>
<organism evidence="12 13">
    <name type="scientific">Dethiosulfovibrio marinus</name>
    <dbReference type="NCBI Taxonomy" id="133532"/>
    <lineage>
        <taxon>Bacteria</taxon>
        <taxon>Thermotogati</taxon>
        <taxon>Synergistota</taxon>
        <taxon>Synergistia</taxon>
        <taxon>Synergistales</taxon>
        <taxon>Dethiosulfovibrionaceae</taxon>
        <taxon>Dethiosulfovibrio</taxon>
    </lineage>
</organism>
<dbReference type="InterPro" id="IPR004821">
    <property type="entry name" value="Cyt_trans-like"/>
</dbReference>
<dbReference type="NCBIfam" id="TIGR00482">
    <property type="entry name" value="nicotinate (nicotinamide) nucleotide adenylyltransferase"/>
    <property type="match status" value="1"/>
</dbReference>
<evidence type="ECO:0000256" key="4">
    <source>
        <dbReference type="ARBA" id="ARBA00022679"/>
    </source>
</evidence>
<keyword evidence="3 10" id="KW-0662">Pyridine nucleotide biosynthesis</keyword>
<reference evidence="12 13" key="1">
    <citation type="submission" date="2022-01" db="EMBL/GenBank/DDBJ databases">
        <title>Dethiosulfovibrio faecalis sp. nov., a novel proteolytic, non-sulfur-reducing bacterium isolated from a marine aquaculture solid waste bioreactor.</title>
        <authorList>
            <person name="Grabowski S."/>
            <person name="Apolinario E."/>
            <person name="Schneider N."/>
            <person name="Marshall C.W."/>
            <person name="Sowers K.R."/>
        </authorList>
    </citation>
    <scope>NUCLEOTIDE SEQUENCE [LARGE SCALE GENOMIC DNA]</scope>
    <source>
        <strain evidence="12 13">DSM 12537</strain>
    </source>
</reference>
<comment type="catalytic activity">
    <reaction evidence="9 10">
        <text>nicotinate beta-D-ribonucleotide + ATP + H(+) = deamido-NAD(+) + diphosphate</text>
        <dbReference type="Rhea" id="RHEA:22860"/>
        <dbReference type="ChEBI" id="CHEBI:15378"/>
        <dbReference type="ChEBI" id="CHEBI:30616"/>
        <dbReference type="ChEBI" id="CHEBI:33019"/>
        <dbReference type="ChEBI" id="CHEBI:57502"/>
        <dbReference type="ChEBI" id="CHEBI:58437"/>
        <dbReference type="EC" id="2.7.7.18"/>
    </reaction>
</comment>
<dbReference type="PANTHER" id="PTHR39321:SF3">
    <property type="entry name" value="PHOSPHOPANTETHEINE ADENYLYLTRANSFERASE"/>
    <property type="match status" value="1"/>
</dbReference>
<evidence type="ECO:0000313" key="13">
    <source>
        <dbReference type="Proteomes" id="UP001200430"/>
    </source>
</evidence>
<dbReference type="CDD" id="cd02165">
    <property type="entry name" value="NMNAT"/>
    <property type="match status" value="1"/>
</dbReference>
<gene>
    <name evidence="10 12" type="primary">nadD</name>
    <name evidence="12" type="ORF">L2W38_04840</name>
</gene>
<dbReference type="Gene3D" id="3.40.50.620">
    <property type="entry name" value="HUPs"/>
    <property type="match status" value="1"/>
</dbReference>
<keyword evidence="7 10" id="KW-0067">ATP-binding</keyword>
<evidence type="ECO:0000256" key="8">
    <source>
        <dbReference type="ARBA" id="ARBA00023027"/>
    </source>
</evidence>
<dbReference type="GO" id="GO:0004515">
    <property type="term" value="F:nicotinate-nucleotide adenylyltransferase activity"/>
    <property type="evidence" value="ECO:0007669"/>
    <property type="project" value="UniProtKB-EC"/>
</dbReference>
<name>A0ABS9ELQ5_9BACT</name>
<dbReference type="Proteomes" id="UP001200430">
    <property type="component" value="Unassembled WGS sequence"/>
</dbReference>
<evidence type="ECO:0000256" key="5">
    <source>
        <dbReference type="ARBA" id="ARBA00022695"/>
    </source>
</evidence>
<comment type="function">
    <text evidence="1 10">Catalyzes the reversible adenylation of nicotinate mononucleotide (NaMN) to nicotinic acid adenine dinucleotide (NaAD).</text>
</comment>
<dbReference type="EMBL" id="JAKGUD010000003">
    <property type="protein sequence ID" value="MCF4142135.1"/>
    <property type="molecule type" value="Genomic_DNA"/>
</dbReference>
<evidence type="ECO:0000256" key="2">
    <source>
        <dbReference type="ARBA" id="ARBA00005019"/>
    </source>
</evidence>
<dbReference type="Pfam" id="PF01467">
    <property type="entry name" value="CTP_transf_like"/>
    <property type="match status" value="1"/>
</dbReference>
<comment type="caution">
    <text evidence="12">The sequence shown here is derived from an EMBL/GenBank/DDBJ whole genome shotgun (WGS) entry which is preliminary data.</text>
</comment>
<keyword evidence="4 10" id="KW-0808">Transferase</keyword>
<evidence type="ECO:0000256" key="7">
    <source>
        <dbReference type="ARBA" id="ARBA00022840"/>
    </source>
</evidence>
<keyword evidence="13" id="KW-1185">Reference proteome</keyword>
<sequence>MASVRKIGVMGGTFDPIHHGHLVAAEEAYHALGLERVIFIPTGDSFHKKDRRVTSPEDRYMMTCLATLENDHFRVSRIEIDRHEPSYTVETMREMSHWYPEGTASFYFITGVDAVMTMENWHEHEYLPGLCTIVAVSRPGYDRDESQVEIPFPGFLGNSVVPLSIPSLSISSTDIRKRVAKGENIRYLVPPLVEKFIDKKGLYRKDGSGHRA</sequence>
<comment type="similarity">
    <text evidence="10">Belongs to the NadD family.</text>
</comment>
<accession>A0ABS9ELQ5</accession>
<dbReference type="EC" id="2.7.7.18" evidence="10"/>
<dbReference type="InterPro" id="IPR014729">
    <property type="entry name" value="Rossmann-like_a/b/a_fold"/>
</dbReference>
<feature type="domain" description="Cytidyltransferase-like" evidence="11">
    <location>
        <begin position="9"/>
        <end position="178"/>
    </location>
</feature>
<proteinExistence type="inferred from homology"/>
<dbReference type="RefSeq" id="WP_236098883.1">
    <property type="nucleotide sequence ID" value="NZ_JAKGUD010000003.1"/>
</dbReference>
<keyword evidence="8 10" id="KW-0520">NAD</keyword>
<dbReference type="NCBIfam" id="TIGR00125">
    <property type="entry name" value="cyt_tran_rel"/>
    <property type="match status" value="1"/>
</dbReference>